<evidence type="ECO:0000313" key="2">
    <source>
        <dbReference type="Proteomes" id="UP000238882"/>
    </source>
</evidence>
<name>A0A2S7WPM1_9FLAO</name>
<evidence type="ECO:0000313" key="1">
    <source>
        <dbReference type="EMBL" id="PQJ79558.1"/>
    </source>
</evidence>
<accession>A0A2S7WPM1</accession>
<gene>
    <name evidence="1" type="ORF">BTO18_10410</name>
</gene>
<organism evidence="1 2">
    <name type="scientific">Polaribacter porphyrae</name>
    <dbReference type="NCBI Taxonomy" id="1137780"/>
    <lineage>
        <taxon>Bacteria</taxon>
        <taxon>Pseudomonadati</taxon>
        <taxon>Bacteroidota</taxon>
        <taxon>Flavobacteriia</taxon>
        <taxon>Flavobacteriales</taxon>
        <taxon>Flavobacteriaceae</taxon>
    </lineage>
</organism>
<dbReference type="Proteomes" id="UP000238882">
    <property type="component" value="Unassembled WGS sequence"/>
</dbReference>
<evidence type="ECO:0008006" key="3">
    <source>
        <dbReference type="Google" id="ProtNLM"/>
    </source>
</evidence>
<dbReference type="AlphaFoldDB" id="A0A2S7WPM1"/>
<dbReference type="RefSeq" id="WP_105016155.1">
    <property type="nucleotide sequence ID" value="NZ_MSCN01000001.1"/>
</dbReference>
<reference evidence="1 2" key="1">
    <citation type="submission" date="2016-12" db="EMBL/GenBank/DDBJ databases">
        <title>Trade-off between light-utilization and light-protection in marine flavobacteria.</title>
        <authorList>
            <person name="Kumagai Y."/>
            <person name="Yoshizawa S."/>
            <person name="Kogure K."/>
            <person name="Iwasaki W."/>
        </authorList>
    </citation>
    <scope>NUCLEOTIDE SEQUENCE [LARGE SCALE GENOMIC DNA]</scope>
    <source>
        <strain evidence="1 2">NBRC 108759</strain>
    </source>
</reference>
<keyword evidence="2" id="KW-1185">Reference proteome</keyword>
<dbReference type="EMBL" id="MSCN01000001">
    <property type="protein sequence ID" value="PQJ79558.1"/>
    <property type="molecule type" value="Genomic_DNA"/>
</dbReference>
<dbReference type="OrthoDB" id="2966407at2"/>
<comment type="caution">
    <text evidence="1">The sequence shown here is derived from an EMBL/GenBank/DDBJ whole genome shotgun (WGS) entry which is preliminary data.</text>
</comment>
<sequence length="1086" mass="130402">MDIHKLHIFSKNTDAFASQRGYNYQTLKTLESWVQNFIDKKQEIIYCEFEEDIFHKDFISKEAKFKQIKLYSNNFSFKSNEIKKSIVNFFLLHIKSDYSDFKKEFIFETNSNIVRDYDGNDASLLKEWFNNQFSLSEVDLKKYSNKVKEIVSEYIKKQEKNYEIKLIKEASEIFNKLNDEFWNDFTRLIKWDFKNTNPDDEFSNTIKKIKSLITKIPISSVSDDKNIFSSLLETVFVKVTNSDYNERTLTFRKFENTILSLGEKEDGWYSRKFNYYLNIESIDSFRFGEFYEILDLINYCRRKKYLHHHKEKWNALTNFYLNTDSISPYYRRKIIYELIFLNNEFHEVDYENLSARIRPDGNLFGFENHIRYYLEDFKNFITPEDLEDAKNIINILFPVVIDNKINIDKKEHSKWVITLFKEISKRLTNSSNSTERCKYLELKATFLMVSNISRGKNPLEFIKYYDELIENLDKSPLYEVSQLGDRLNKYIKMFINSEPDDTWGLINALEEFSTRLFPYIEKREGKISLAKQQVQRGVQYIKTNKKHLLLKALDYFHKAKINYLQEDTIEGYTLGLINISQLYNKLGLHLAAKYYALASFRISINKELINRVENSFELLFYSDYKSGSWLNAIDIYSKYIFTREQSNYEKSDFEHESKITRKLTFLLYVMLKKSNHFNDFVTEYINSFGYIGNDIINPILKKYDEFLPTENHFNQFLIKEVNDYPLNDIGTERVISFKALGSLWRIKFPNKYELIGISEEFISNLQILLAEISLFEVDFHLLKTEIEIELELSKEYKEPEELPSNEVIKRKVFIVKCNSKNEKKLNFHTVHSTISVSYILNSMSLLKYEEFQSNFMDFIKERELDNKQISVNIYQKIHRDVYSKKSFKEFKNQKLNNFKIDLDFIKDNEFMKWNHSLSHKYNYEDSIFAIKTRFENTYKGTYLTILKLKKDKKFILLINKLRKDGWKDWQIISNIFNFIVDYKVRVFEAENLKGLDEKSFREKYHELFYKYVKLDEKDCYIYFPVEAFESKEFEFQFNISIVAILNRFQLECKLQTPAFKAIREFLNIKFNLNKDDYHVNNPLKNL</sequence>
<protein>
    <recommendedName>
        <fullName evidence="3">CD-NTase associated protein 4-like DNA endonuclease domain-containing protein</fullName>
    </recommendedName>
</protein>
<proteinExistence type="predicted"/>